<name>A0A6P5K049_PHACI</name>
<comment type="similarity">
    <text evidence="1">Belongs to the pancreatic ribonuclease family.</text>
</comment>
<reference evidence="5" key="1">
    <citation type="submission" date="2025-08" db="UniProtKB">
        <authorList>
            <consortium name="RefSeq"/>
        </authorList>
    </citation>
    <scope>IDENTIFICATION</scope>
    <source>
        <tissue evidence="5">Spleen</tissue>
    </source>
</reference>
<evidence type="ECO:0000256" key="2">
    <source>
        <dbReference type="SAM" id="SignalP"/>
    </source>
</evidence>
<dbReference type="Gene3D" id="3.10.130.10">
    <property type="entry name" value="Ribonuclease A-like domain"/>
    <property type="match status" value="1"/>
</dbReference>
<dbReference type="GO" id="GO:0003676">
    <property type="term" value="F:nucleic acid binding"/>
    <property type="evidence" value="ECO:0007669"/>
    <property type="project" value="InterPro"/>
</dbReference>
<proteinExistence type="inferred from homology"/>
<dbReference type="AlphaFoldDB" id="A0A6P5K049"/>
<evidence type="ECO:0000256" key="1">
    <source>
        <dbReference type="ARBA" id="ARBA00005600"/>
    </source>
</evidence>
<feature type="domain" description="Ribonuclease A-domain" evidence="3">
    <location>
        <begin position="33"/>
        <end position="157"/>
    </location>
</feature>
<gene>
    <name evidence="5" type="primary">LOC110205870</name>
</gene>
<dbReference type="PANTHER" id="PTHR11437">
    <property type="entry name" value="RIBONUCLEASE"/>
    <property type="match status" value="1"/>
</dbReference>
<evidence type="ECO:0000313" key="4">
    <source>
        <dbReference type="Proteomes" id="UP000515140"/>
    </source>
</evidence>
<dbReference type="InterPro" id="IPR001427">
    <property type="entry name" value="RNaseA"/>
</dbReference>
<sequence>MTLEKIHLPLSLLLLLLSSLLQPGSCQVIIFGNETGVQRFWRLHVDYPKSNIPGGESQYCTVMIHSRQILDNGKCIQENTFIHAVAGDIFDVCKTPRMRHCYDVTKNCHLSDISFTQTLCVLQECSRFPKCTYVGFPKFNKIWLACEGIPPAPVYLDP</sequence>
<dbReference type="Proteomes" id="UP000515140">
    <property type="component" value="Unplaced"/>
</dbReference>
<evidence type="ECO:0000259" key="3">
    <source>
        <dbReference type="SMART" id="SM00092"/>
    </source>
</evidence>
<accession>A0A6P5K049</accession>
<keyword evidence="4" id="KW-1185">Reference proteome</keyword>
<feature type="chain" id="PRO_5028244001" evidence="2">
    <location>
        <begin position="27"/>
        <end position="158"/>
    </location>
</feature>
<evidence type="ECO:0000313" key="5">
    <source>
        <dbReference type="RefSeq" id="XP_020838479.1"/>
    </source>
</evidence>
<dbReference type="SMART" id="SM00092">
    <property type="entry name" value="RNAse_Pc"/>
    <property type="match status" value="1"/>
</dbReference>
<dbReference type="GeneID" id="110205870"/>
<dbReference type="InterPro" id="IPR036816">
    <property type="entry name" value="RNaseA-like_dom_sf"/>
</dbReference>
<protein>
    <submittedName>
        <fullName evidence="5">Ribonuclease pancreatic-like</fullName>
    </submittedName>
</protein>
<dbReference type="InParanoid" id="A0A6P5K049"/>
<dbReference type="SUPFAM" id="SSF54076">
    <property type="entry name" value="RNase A-like"/>
    <property type="match status" value="1"/>
</dbReference>
<dbReference type="GO" id="GO:0050830">
    <property type="term" value="P:defense response to Gram-positive bacterium"/>
    <property type="evidence" value="ECO:0007669"/>
    <property type="project" value="TreeGrafter"/>
</dbReference>
<feature type="signal peptide" evidence="2">
    <location>
        <begin position="1"/>
        <end position="26"/>
    </location>
</feature>
<dbReference type="InterPro" id="IPR023412">
    <property type="entry name" value="RNaseA_domain"/>
</dbReference>
<dbReference type="Pfam" id="PF00074">
    <property type="entry name" value="RnaseA"/>
    <property type="match status" value="1"/>
</dbReference>
<dbReference type="RefSeq" id="XP_020838479.1">
    <property type="nucleotide sequence ID" value="XM_020982820.1"/>
</dbReference>
<dbReference type="GO" id="GO:0004540">
    <property type="term" value="F:RNA nuclease activity"/>
    <property type="evidence" value="ECO:0007669"/>
    <property type="project" value="TreeGrafter"/>
</dbReference>
<keyword evidence="2" id="KW-0732">Signal</keyword>
<dbReference type="CDD" id="cd06265">
    <property type="entry name" value="RNase_A_canonical"/>
    <property type="match status" value="1"/>
</dbReference>
<organism evidence="4 5">
    <name type="scientific">Phascolarctos cinereus</name>
    <name type="common">Koala</name>
    <dbReference type="NCBI Taxonomy" id="38626"/>
    <lineage>
        <taxon>Eukaryota</taxon>
        <taxon>Metazoa</taxon>
        <taxon>Chordata</taxon>
        <taxon>Craniata</taxon>
        <taxon>Vertebrata</taxon>
        <taxon>Euteleostomi</taxon>
        <taxon>Mammalia</taxon>
        <taxon>Metatheria</taxon>
        <taxon>Diprotodontia</taxon>
        <taxon>Phascolarctidae</taxon>
        <taxon>Phascolarctos</taxon>
    </lineage>
</organism>
<dbReference type="KEGG" id="pcw:110205870"/>
<dbReference type="PANTHER" id="PTHR11437:SF24">
    <property type="entry name" value="RIBONUCLEASE PANCREATIC"/>
    <property type="match status" value="1"/>
</dbReference>